<evidence type="ECO:0000313" key="1">
    <source>
        <dbReference type="EMBL" id="VAW09619.1"/>
    </source>
</evidence>
<protein>
    <submittedName>
        <fullName evidence="1">Uncharacterized protein</fullName>
    </submittedName>
</protein>
<reference evidence="1" key="1">
    <citation type="submission" date="2018-06" db="EMBL/GenBank/DDBJ databases">
        <authorList>
            <person name="Zhirakovskaya E."/>
        </authorList>
    </citation>
    <scope>NUCLEOTIDE SEQUENCE</scope>
</reference>
<name>A0A3B0TC06_9ZZZZ</name>
<accession>A0A3B0TC06</accession>
<dbReference type="AlphaFoldDB" id="A0A3B0TC06"/>
<gene>
    <name evidence="1" type="ORF">MNBD_ACTINO02-2827</name>
</gene>
<proteinExistence type="predicted"/>
<dbReference type="EMBL" id="UOEK01000617">
    <property type="protein sequence ID" value="VAW09619.1"/>
    <property type="molecule type" value="Genomic_DNA"/>
</dbReference>
<sequence length="227" mass="24640">MEEPPEPPPPPSLQFLYTGVDPNTGGDCYYWSSVPGGLDAWNAANDPAVITITTSFPECTAVPTIVIDLFGWEVFRSWPLAAPDPLMSPEVSGVTGVPTWITATPAGDIVEDVVLPDGRTLQVRGRVVVLSVDWGDGTWSNHLPDDAVTPGAVQHTYTTKTCTPEERGERRGGLCHPSLEAYPITLVYTWEGEYRVLPDAAWTLLGTLDRTTTIEYDIDEIIGVLNG</sequence>
<organism evidence="1">
    <name type="scientific">hydrothermal vent metagenome</name>
    <dbReference type="NCBI Taxonomy" id="652676"/>
    <lineage>
        <taxon>unclassified sequences</taxon>
        <taxon>metagenomes</taxon>
        <taxon>ecological metagenomes</taxon>
    </lineage>
</organism>